<accession>Q09JT9</accession>
<evidence type="ECO:0000256" key="1">
    <source>
        <dbReference type="SAM" id="SignalP"/>
    </source>
</evidence>
<organism evidence="2">
    <name type="scientific">Argas monolakensis</name>
    <name type="common">Mono lake bird tick</name>
    <dbReference type="NCBI Taxonomy" id="34602"/>
    <lineage>
        <taxon>Eukaryota</taxon>
        <taxon>Metazoa</taxon>
        <taxon>Ecdysozoa</taxon>
        <taxon>Arthropoda</taxon>
        <taxon>Chelicerata</taxon>
        <taxon>Arachnida</taxon>
        <taxon>Acari</taxon>
        <taxon>Parasitiformes</taxon>
        <taxon>Ixodida</taxon>
        <taxon>Ixodoidea</taxon>
        <taxon>Argasidae</taxon>
        <taxon>Argasinae</taxon>
        <taxon>Argas</taxon>
    </lineage>
</organism>
<feature type="chain" id="PRO_5004167674" evidence="1">
    <location>
        <begin position="24"/>
        <end position="57"/>
    </location>
</feature>
<dbReference type="AlphaFoldDB" id="Q09JT9"/>
<dbReference type="PROSITE" id="PS51257">
    <property type="entry name" value="PROKAR_LIPOPROTEIN"/>
    <property type="match status" value="1"/>
</dbReference>
<feature type="signal peptide" evidence="1">
    <location>
        <begin position="1"/>
        <end position="23"/>
    </location>
</feature>
<name>Q09JT9_ARGMO</name>
<dbReference type="EMBL" id="DQ886757">
    <property type="protein sequence ID" value="ABI52674.1"/>
    <property type="molecule type" value="mRNA"/>
</dbReference>
<keyword evidence="1" id="KW-0732">Signal</keyword>
<evidence type="ECO:0000313" key="2">
    <source>
        <dbReference type="EMBL" id="ABI52674.1"/>
    </source>
</evidence>
<sequence length="57" mass="6312">MKFITLCFLVALMACAMCAVVEGGRFLRSPGDIPAWVFRAREARPCTVMPFPPFSCV</sequence>
<reference evidence="2" key="1">
    <citation type="journal article" date="2008" name="Insect Biochem. Mol. Biol.">
        <title>Comparative sialomics between hard and soft ticks: implications for the evolution of blood-feeding behavior.</title>
        <authorList>
            <person name="Mans B.J."/>
            <person name="Andersen J.F."/>
            <person name="Francischetti I.M."/>
            <person name="Valenzuela J.G."/>
            <person name="Schwan T.G."/>
            <person name="Pham V.M."/>
            <person name="Garfield M.K."/>
            <person name="Hammer C.H."/>
            <person name="Ribeiro J.M."/>
        </authorList>
    </citation>
    <scope>NUCLEOTIDE SEQUENCE</scope>
    <source>
        <strain evidence="2">AM-70</strain>
        <tissue evidence="2">Adult salivary gland</tissue>
    </source>
</reference>
<protein>
    <submittedName>
        <fullName evidence="2">2-CB domain</fullName>
    </submittedName>
</protein>
<proteinExistence type="evidence at transcript level"/>